<evidence type="ECO:0000313" key="3">
    <source>
        <dbReference type="Proteomes" id="UP001236569"/>
    </source>
</evidence>
<comment type="caution">
    <text evidence="2">The sequence shown here is derived from an EMBL/GenBank/DDBJ whole genome shotgun (WGS) entry which is preliminary data.</text>
</comment>
<feature type="domain" description="Multi-ubiquitin" evidence="1">
    <location>
        <begin position="161"/>
        <end position="231"/>
    </location>
</feature>
<dbReference type="EMBL" id="JASHID010000005">
    <property type="protein sequence ID" value="MDI9864475.1"/>
    <property type="molecule type" value="Genomic_DNA"/>
</dbReference>
<evidence type="ECO:0000259" key="1">
    <source>
        <dbReference type="Pfam" id="PF14452"/>
    </source>
</evidence>
<name>A0ABT6YLP9_9BACT</name>
<gene>
    <name evidence="2" type="ORF">QM480_09070</name>
</gene>
<feature type="domain" description="Multi-ubiquitin" evidence="1">
    <location>
        <begin position="91"/>
        <end position="155"/>
    </location>
</feature>
<protein>
    <submittedName>
        <fullName evidence="2">Multiubiquitin domain-containing protein</fullName>
    </submittedName>
</protein>
<dbReference type="Pfam" id="PF14452">
    <property type="entry name" value="Multi_ubiq"/>
    <property type="match status" value="2"/>
</dbReference>
<sequence>MEKNEKNGLAQPHQQNLEPLVFQIENKQFSTNQQYYQGIELKQLAGIPDNVPLYLFIDAPYEHELIENHTRVNIARPEVETFFVKDEDKLKFSINNQPFTSYKQYISGIEIRELGNIPSDEALYLDLQGKWEDDLITNEEIVDLARDGVEKFVSKKVSFCLFVNAEEFVWQSPTISFEEVVNLAFGKYNPNPAEAYTVNYKDGLQPSPTGKMSKGSSVQVKDKMKFNVTETGKS</sequence>
<evidence type="ECO:0000313" key="2">
    <source>
        <dbReference type="EMBL" id="MDI9864475.1"/>
    </source>
</evidence>
<dbReference type="RefSeq" id="WP_283369668.1">
    <property type="nucleotide sequence ID" value="NZ_JASHID010000005.1"/>
</dbReference>
<dbReference type="InterPro" id="IPR027802">
    <property type="entry name" value="Multi-ubiquitin_dom"/>
</dbReference>
<keyword evidence="3" id="KW-1185">Reference proteome</keyword>
<proteinExistence type="predicted"/>
<reference evidence="2 3" key="1">
    <citation type="submission" date="2023-05" db="EMBL/GenBank/DDBJ databases">
        <title>Novel species of genus Flectobacillus isolated from stream in China.</title>
        <authorList>
            <person name="Lu H."/>
        </authorList>
    </citation>
    <scope>NUCLEOTIDE SEQUENCE [LARGE SCALE GENOMIC DNA]</scope>
    <source>
        <strain evidence="2 3">DC10W</strain>
    </source>
</reference>
<organism evidence="2 3">
    <name type="scientific">Flectobacillus longus</name>
    <dbReference type="NCBI Taxonomy" id="2984207"/>
    <lineage>
        <taxon>Bacteria</taxon>
        <taxon>Pseudomonadati</taxon>
        <taxon>Bacteroidota</taxon>
        <taxon>Cytophagia</taxon>
        <taxon>Cytophagales</taxon>
        <taxon>Flectobacillaceae</taxon>
        <taxon>Flectobacillus</taxon>
    </lineage>
</organism>
<dbReference type="Proteomes" id="UP001236569">
    <property type="component" value="Unassembled WGS sequence"/>
</dbReference>
<accession>A0ABT6YLP9</accession>